<accession>X0XAL7</accession>
<dbReference type="EMBL" id="BARS01046153">
    <property type="protein sequence ID" value="GAG40249.1"/>
    <property type="molecule type" value="Genomic_DNA"/>
</dbReference>
<dbReference type="InterPro" id="IPR006016">
    <property type="entry name" value="UspA"/>
</dbReference>
<name>X0XAL7_9ZZZZ</name>
<feature type="non-terminal residue" evidence="3">
    <location>
        <position position="1"/>
    </location>
</feature>
<dbReference type="AlphaFoldDB" id="X0XAL7"/>
<dbReference type="CDD" id="cd00293">
    <property type="entry name" value="USP-like"/>
    <property type="match status" value="1"/>
</dbReference>
<evidence type="ECO:0000313" key="3">
    <source>
        <dbReference type="EMBL" id="GAG40249.1"/>
    </source>
</evidence>
<dbReference type="Gene3D" id="3.40.50.12370">
    <property type="match status" value="1"/>
</dbReference>
<evidence type="ECO:0000259" key="2">
    <source>
        <dbReference type="Pfam" id="PF00582"/>
    </source>
</evidence>
<sequence length="243" mass="26512">ESSDAAFAHALAIALLRKTRLTLLHSARDIPDGNEWTKFPGVRATLERWGYLEPGSPRSAVFDELALRVKKVRLRRRSPLAAIQEYLGKHPTDLIVLSTQGREGAPGWLRPSVAERVARATSTMTLFVPNACRGFVSLEDGEISLQRILVPIATSPSPVAAIEFAVRAADLADEPLEVILLHVGEEDGFPQILLPESSGCRFRQELRSGSVVPEIERAAKDFGVDLIVMATDGPDGFQGRIQA</sequence>
<comment type="caution">
    <text evidence="3">The sequence shown here is derived from an EMBL/GenBank/DDBJ whole genome shotgun (WGS) entry which is preliminary data.</text>
</comment>
<dbReference type="InterPro" id="IPR014729">
    <property type="entry name" value="Rossmann-like_a/b/a_fold"/>
</dbReference>
<gene>
    <name evidence="3" type="ORF">S01H1_69501</name>
</gene>
<dbReference type="Pfam" id="PF00582">
    <property type="entry name" value="Usp"/>
    <property type="match status" value="1"/>
</dbReference>
<proteinExistence type="inferred from homology"/>
<reference evidence="3" key="1">
    <citation type="journal article" date="2014" name="Front. Microbiol.">
        <title>High frequency of phylogenetically diverse reductive dehalogenase-homologous genes in deep subseafloor sedimentary metagenomes.</title>
        <authorList>
            <person name="Kawai M."/>
            <person name="Futagami T."/>
            <person name="Toyoda A."/>
            <person name="Takaki Y."/>
            <person name="Nishi S."/>
            <person name="Hori S."/>
            <person name="Arai W."/>
            <person name="Tsubouchi T."/>
            <person name="Morono Y."/>
            <person name="Uchiyama I."/>
            <person name="Ito T."/>
            <person name="Fujiyama A."/>
            <person name="Inagaki F."/>
            <person name="Takami H."/>
        </authorList>
    </citation>
    <scope>NUCLEOTIDE SEQUENCE</scope>
    <source>
        <strain evidence="3">Expedition CK06-06</strain>
    </source>
</reference>
<protein>
    <recommendedName>
        <fullName evidence="2">UspA domain-containing protein</fullName>
    </recommendedName>
</protein>
<evidence type="ECO:0000256" key="1">
    <source>
        <dbReference type="ARBA" id="ARBA00008791"/>
    </source>
</evidence>
<dbReference type="PANTHER" id="PTHR46268:SF15">
    <property type="entry name" value="UNIVERSAL STRESS PROTEIN HP_0031"/>
    <property type="match status" value="1"/>
</dbReference>
<organism evidence="3">
    <name type="scientific">marine sediment metagenome</name>
    <dbReference type="NCBI Taxonomy" id="412755"/>
    <lineage>
        <taxon>unclassified sequences</taxon>
        <taxon>metagenomes</taxon>
        <taxon>ecological metagenomes</taxon>
    </lineage>
</organism>
<comment type="similarity">
    <text evidence="1">Belongs to the universal stress protein A family.</text>
</comment>
<dbReference type="SUPFAM" id="SSF52402">
    <property type="entry name" value="Adenine nucleotide alpha hydrolases-like"/>
    <property type="match status" value="2"/>
</dbReference>
<feature type="domain" description="UspA" evidence="2">
    <location>
        <begin position="1"/>
        <end position="129"/>
    </location>
</feature>
<dbReference type="PANTHER" id="PTHR46268">
    <property type="entry name" value="STRESS RESPONSE PROTEIN NHAX"/>
    <property type="match status" value="1"/>
</dbReference>
<dbReference type="Gene3D" id="3.40.50.620">
    <property type="entry name" value="HUPs"/>
    <property type="match status" value="1"/>
</dbReference>